<dbReference type="AlphaFoldDB" id="A0A2K8KFD4"/>
<dbReference type="GO" id="GO:0004565">
    <property type="term" value="F:beta-galactosidase activity"/>
    <property type="evidence" value="ECO:0007669"/>
    <property type="project" value="InterPro"/>
</dbReference>
<protein>
    <submittedName>
        <fullName evidence="4">Cyclomaltodextrinase / maltogenic alpha-amylase / neopullulanase</fullName>
    </submittedName>
</protein>
<dbReference type="SUPFAM" id="SSF51445">
    <property type="entry name" value="(Trans)glycosidases"/>
    <property type="match status" value="1"/>
</dbReference>
<evidence type="ECO:0000256" key="1">
    <source>
        <dbReference type="ARBA" id="ARBA00022801"/>
    </source>
</evidence>
<feature type="domain" description="Glycosyl hydrolase family 13 catalytic" evidence="3">
    <location>
        <begin position="143"/>
        <end position="509"/>
    </location>
</feature>
<name>A0A2K8KFD4_9MOLU</name>
<dbReference type="InterPro" id="IPR013783">
    <property type="entry name" value="Ig-like_fold"/>
</dbReference>
<dbReference type="InterPro" id="IPR013780">
    <property type="entry name" value="Glyco_hydro_b"/>
</dbReference>
<dbReference type="EMBL" id="CP024870">
    <property type="protein sequence ID" value="ATX70395.1"/>
    <property type="molecule type" value="Genomic_DNA"/>
</dbReference>
<keyword evidence="1" id="KW-0378">Hydrolase</keyword>
<evidence type="ECO:0000313" key="4">
    <source>
        <dbReference type="EMBL" id="ATX70395.1"/>
    </source>
</evidence>
<dbReference type="Pfam" id="PF00128">
    <property type="entry name" value="Alpha-amylase"/>
    <property type="match status" value="1"/>
</dbReference>
<reference evidence="4 5" key="1">
    <citation type="submission" date="2017-11" db="EMBL/GenBank/DDBJ databases">
        <title>Complete genome sequence of Spiroplasma clarkii CN-5 (DSM 19994).</title>
        <authorList>
            <person name="Tsai Y.-M."/>
            <person name="Chang A."/>
            <person name="Lo W.-S."/>
            <person name="Kuo C.-H."/>
        </authorList>
    </citation>
    <scope>NUCLEOTIDE SEQUENCE [LARGE SCALE GENOMIC DNA]</scope>
    <source>
        <strain evidence="4 5">CN-5</strain>
    </source>
</reference>
<dbReference type="InterPro" id="IPR017853">
    <property type="entry name" value="GH"/>
</dbReference>
<dbReference type="InterPro" id="IPR006047">
    <property type="entry name" value="GH13_cat_dom"/>
</dbReference>
<dbReference type="Gene3D" id="3.20.20.80">
    <property type="entry name" value="Glycosidases"/>
    <property type="match status" value="1"/>
</dbReference>
<evidence type="ECO:0000256" key="2">
    <source>
        <dbReference type="ARBA" id="ARBA00023295"/>
    </source>
</evidence>
<dbReference type="GO" id="GO:0006012">
    <property type="term" value="P:galactose metabolic process"/>
    <property type="evidence" value="ECO:0007669"/>
    <property type="project" value="InterPro"/>
</dbReference>
<keyword evidence="5" id="KW-1185">Reference proteome</keyword>
<dbReference type="InterPro" id="IPR045857">
    <property type="entry name" value="O16G_dom_2"/>
</dbReference>
<sequence>MIERTAILHVPKSNFAYAQDQDNLHIILKAKHNDLKKVTLFYSDPFDFNDGLNFKTVIMEKSGETSLFDYYKITIAPKDKRATYFFEIEGTSGDKVFYTEKGFFEIDKKTTLLKGGYGFTFPWMNPIDIQNTPSWIKDTVWYQIFPERFANGDPSLNRKDVLPWGQVDPTPNNFFGGDLQGIIDHLDHLQDLGVNGLYLCPIFKAYTNHKYDTIDYFEIDPDFGDKAKFKELVDKCHKLGIKVMLDAVFNHIGYRSPIWQDVVKNQQNSKYKDWFFIKKFPVETMDAGGVENSVKELSYYTFAYTGYMPKFNTANPAAKEYLLSVASYWVEEFNIDAWRLDVANEVDHEFWRAFRKTVNQKQPTYILGEIWTEANAWLKGDQFDGVMNYFLTSAINDFIAKQTISAAEFQNRVVDAMHTYPDNVQVGMFNCLDSHDTARLLTTCGENIDKFLLAYSFLFTCTGAPSIYYGDEIGMNGENDPWCRKCMEWVQGKWNQKIFKYFKNLIQVRQQHPVLGSYGTFAFVSIDVKTNVVVYKKYDENNEYIIYMNNSEKVNSVKGSFKNQIDLISNVKEDGTEISLEPFGIKIFKTK</sequence>
<dbReference type="PANTHER" id="PTHR10357:SF210">
    <property type="entry name" value="MALTODEXTRIN GLUCOSIDASE"/>
    <property type="match status" value="1"/>
</dbReference>
<dbReference type="Gene3D" id="2.60.40.10">
    <property type="entry name" value="Immunoglobulins"/>
    <property type="match status" value="1"/>
</dbReference>
<dbReference type="InterPro" id="IPR013739">
    <property type="entry name" value="Beta_galactosidase_C"/>
</dbReference>
<evidence type="ECO:0000259" key="3">
    <source>
        <dbReference type="SMART" id="SM00642"/>
    </source>
</evidence>
<dbReference type="SUPFAM" id="SSF51011">
    <property type="entry name" value="Glycosyl hydrolase domain"/>
    <property type="match status" value="1"/>
</dbReference>
<dbReference type="Pfam" id="PF02903">
    <property type="entry name" value="Alpha-amylase_N"/>
    <property type="match status" value="1"/>
</dbReference>
<dbReference type="SMART" id="SM00642">
    <property type="entry name" value="Aamy"/>
    <property type="match status" value="1"/>
</dbReference>
<organism evidence="4 5">
    <name type="scientific">Spiroplasma clarkii</name>
    <dbReference type="NCBI Taxonomy" id="2139"/>
    <lineage>
        <taxon>Bacteria</taxon>
        <taxon>Bacillati</taxon>
        <taxon>Mycoplasmatota</taxon>
        <taxon>Mollicutes</taxon>
        <taxon>Entomoplasmatales</taxon>
        <taxon>Spiroplasmataceae</taxon>
        <taxon>Spiroplasma</taxon>
    </lineage>
</organism>
<dbReference type="CDD" id="cd11338">
    <property type="entry name" value="AmyAc_CMD"/>
    <property type="match status" value="1"/>
</dbReference>
<dbReference type="Proteomes" id="UP000231179">
    <property type="component" value="Chromosome"/>
</dbReference>
<dbReference type="CDD" id="cd02857">
    <property type="entry name" value="E_set_CDase_PDE_N"/>
    <property type="match status" value="1"/>
</dbReference>
<dbReference type="InterPro" id="IPR014756">
    <property type="entry name" value="Ig_E-set"/>
</dbReference>
<evidence type="ECO:0000313" key="5">
    <source>
        <dbReference type="Proteomes" id="UP000231179"/>
    </source>
</evidence>
<dbReference type="Gene3D" id="3.90.400.10">
    <property type="entry name" value="Oligo-1,6-glucosidase, Domain 2"/>
    <property type="match status" value="1"/>
</dbReference>
<proteinExistence type="predicted"/>
<accession>A0A2K8KFD4</accession>
<dbReference type="InterPro" id="IPR004185">
    <property type="entry name" value="Glyco_hydro_13_lg-like_dom"/>
</dbReference>
<dbReference type="PANTHER" id="PTHR10357">
    <property type="entry name" value="ALPHA-AMYLASE FAMILY MEMBER"/>
    <property type="match status" value="1"/>
</dbReference>
<gene>
    <name evidence="4" type="primary">nplT</name>
    <name evidence="4" type="ORF">SCLAR_v1c00600</name>
</gene>
<keyword evidence="2" id="KW-0326">Glycosidase</keyword>
<dbReference type="SUPFAM" id="SSF81296">
    <property type="entry name" value="E set domains"/>
    <property type="match status" value="1"/>
</dbReference>
<dbReference type="Pfam" id="PF08533">
    <property type="entry name" value="Glyco_hydro_42C"/>
    <property type="match status" value="1"/>
</dbReference>
<dbReference type="Gene3D" id="2.60.40.1180">
    <property type="entry name" value="Golgi alpha-mannosidase II"/>
    <property type="match status" value="1"/>
</dbReference>